<dbReference type="Proteomes" id="UP000545074">
    <property type="component" value="Unassembled WGS sequence"/>
</dbReference>
<reference evidence="1 2" key="1">
    <citation type="submission" date="2020-07" db="EMBL/GenBank/DDBJ databases">
        <title>Diversity of carbapenemase encoding genes among Pseudomonas putida group clinical isolates in a tertiary Brazilian hospital.</title>
        <authorList>
            <person name="Alberto-Lei F."/>
            <person name="Nodari C.S."/>
            <person name="Streling A.P."/>
            <person name="Paulino J.T."/>
            <person name="Bessa-Neto F.O."/>
            <person name="Cayo R."/>
            <person name="Gales A.C."/>
        </authorList>
    </citation>
    <scope>NUCLEOTIDE SEQUENCE [LARGE SCALE GENOMIC DNA]</scope>
    <source>
        <strain evidence="1 2">12815</strain>
    </source>
</reference>
<proteinExistence type="predicted"/>
<dbReference type="EMBL" id="JACGCX010000013">
    <property type="protein sequence ID" value="MBA6099134.1"/>
    <property type="molecule type" value="Genomic_DNA"/>
</dbReference>
<evidence type="ECO:0000313" key="1">
    <source>
        <dbReference type="EMBL" id="MBA6099134.1"/>
    </source>
</evidence>
<organism evidence="1 2">
    <name type="scientific">Pseudomonas juntendi</name>
    <dbReference type="NCBI Taxonomy" id="2666183"/>
    <lineage>
        <taxon>Bacteria</taxon>
        <taxon>Pseudomonadati</taxon>
        <taxon>Pseudomonadota</taxon>
        <taxon>Gammaproteobacteria</taxon>
        <taxon>Pseudomonadales</taxon>
        <taxon>Pseudomonadaceae</taxon>
        <taxon>Pseudomonas</taxon>
    </lineage>
</organism>
<dbReference type="RefSeq" id="WP_182390051.1">
    <property type="nucleotide sequence ID" value="NZ_BQIO01000029.1"/>
</dbReference>
<gene>
    <name evidence="1" type="ORF">H4C80_18710</name>
</gene>
<evidence type="ECO:0000313" key="2">
    <source>
        <dbReference type="Proteomes" id="UP000545074"/>
    </source>
</evidence>
<accession>A0A7W2QAD0</accession>
<dbReference type="AlphaFoldDB" id="A0A7W2QAD0"/>
<sequence length="48" mass="4908">MHIVDPDVSTASSLVKEGMNTCSALAVAATGFSIHTACVVGQGDKWNS</sequence>
<name>A0A7W2QAD0_9PSED</name>
<protein>
    <submittedName>
        <fullName evidence="1">Uncharacterized protein</fullName>
    </submittedName>
</protein>
<comment type="caution">
    <text evidence="1">The sequence shown here is derived from an EMBL/GenBank/DDBJ whole genome shotgun (WGS) entry which is preliminary data.</text>
</comment>